<evidence type="ECO:0000256" key="1">
    <source>
        <dbReference type="SAM" id="MobiDB-lite"/>
    </source>
</evidence>
<dbReference type="EMBL" id="KB469298">
    <property type="protein sequence ID" value="EPQ58675.1"/>
    <property type="molecule type" value="Genomic_DNA"/>
</dbReference>
<dbReference type="Pfam" id="PF03370">
    <property type="entry name" value="CBM_21"/>
    <property type="match status" value="1"/>
</dbReference>
<dbReference type="HOGENOM" id="CLU_010342_0_0_1"/>
<dbReference type="OrthoDB" id="1881at2759"/>
<dbReference type="STRING" id="670483.S7RV74"/>
<dbReference type="InterPro" id="IPR005036">
    <property type="entry name" value="CBM21_dom"/>
</dbReference>
<proteinExistence type="predicted"/>
<feature type="region of interest" description="Disordered" evidence="1">
    <location>
        <begin position="1"/>
        <end position="52"/>
    </location>
</feature>
<dbReference type="InterPro" id="IPR050782">
    <property type="entry name" value="PP1_regulatory_subunit_3"/>
</dbReference>
<sequence length="599" mass="65159">MGGTPTDTPTIRKKSGEIVKSSLKSHKRPIRGDLSVVTNMPVPKSEPTTPNRSVHFSMQLAQVKLFLAEQKPLAVSRDGSPTDTSEGDSDFPSFIYGSADEAQTMKVLVMHVVNMPKRVPKDADVVLEELVLSREMSAITGRVKVKNLAFEKRVAVRFTFDDWQTTSEVTGKYVESIEGGVYDRFSFSIRLSDILSRIEQKTLHLAVRYTSAGRELWDNNGGANYQAKFSKSKPLMTPTSDSEGEKSPIDGADLHSKLEKVAKGRETIGSILSNAPGKATKEPSRAKFTLKSDKSLSSRYDFATSWKTPWKVGDEPSPSAAHSRTSTYPSTSSNSIPWPTKRNTGAAAQSKKTSNPFDPATLAKGSPRALDDEEFRPTTYHIDSDEDRPFKVKAPKVGARNHQRGYFDIRVSEPSAVRRTPPGTPIVTTPSLELGQPDRSPLQRFNSFPPTAAEVSRSPRSPSGSRSPNWTAFRHVMRTNSDESTPSIMSPSNSSSSSSPDGTPPYESSPSGREGDESNSYSAFLNRFCFYTGSDTSLLDVTVDTVPRSHSDPSIDGYFSSPPSNLSPFAFATPTRSASMDDVVRSGSSTPLAGGVAAC</sequence>
<feature type="compositionally biased region" description="Low complexity" evidence="1">
    <location>
        <begin position="484"/>
        <end position="505"/>
    </location>
</feature>
<evidence type="ECO:0000313" key="3">
    <source>
        <dbReference type="EMBL" id="EPQ58675.1"/>
    </source>
</evidence>
<gene>
    <name evidence="3" type="ORF">GLOTRDRAFT_35388</name>
</gene>
<feature type="region of interest" description="Disordered" evidence="1">
    <location>
        <begin position="308"/>
        <end position="518"/>
    </location>
</feature>
<feature type="compositionally biased region" description="Low complexity" evidence="1">
    <location>
        <begin position="456"/>
        <end position="468"/>
    </location>
</feature>
<dbReference type="GO" id="GO:0000164">
    <property type="term" value="C:protein phosphatase type 1 complex"/>
    <property type="evidence" value="ECO:0007669"/>
    <property type="project" value="TreeGrafter"/>
</dbReference>
<dbReference type="Gene3D" id="2.60.40.2440">
    <property type="entry name" value="Carbohydrate binding type-21 domain"/>
    <property type="match status" value="1"/>
</dbReference>
<dbReference type="eggNOG" id="KOG3986">
    <property type="taxonomic scope" value="Eukaryota"/>
</dbReference>
<dbReference type="Proteomes" id="UP000030669">
    <property type="component" value="Unassembled WGS sequence"/>
</dbReference>
<protein>
    <recommendedName>
        <fullName evidence="2">CBM21 domain-containing protein</fullName>
    </recommendedName>
</protein>
<dbReference type="RefSeq" id="XP_007862825.1">
    <property type="nucleotide sequence ID" value="XM_007864634.1"/>
</dbReference>
<dbReference type="KEGG" id="gtr:GLOTRDRAFT_35388"/>
<evidence type="ECO:0000259" key="2">
    <source>
        <dbReference type="PROSITE" id="PS51159"/>
    </source>
</evidence>
<evidence type="ECO:0000313" key="4">
    <source>
        <dbReference type="Proteomes" id="UP000030669"/>
    </source>
</evidence>
<dbReference type="GO" id="GO:0005979">
    <property type="term" value="P:regulation of glycogen biosynthetic process"/>
    <property type="evidence" value="ECO:0007669"/>
    <property type="project" value="TreeGrafter"/>
</dbReference>
<feature type="domain" description="CBM21" evidence="2">
    <location>
        <begin position="117"/>
        <end position="228"/>
    </location>
</feature>
<dbReference type="GO" id="GO:2001069">
    <property type="term" value="F:glycogen binding"/>
    <property type="evidence" value="ECO:0007669"/>
    <property type="project" value="TreeGrafter"/>
</dbReference>
<feature type="compositionally biased region" description="Basic residues" evidence="1">
    <location>
        <begin position="391"/>
        <end position="403"/>
    </location>
</feature>
<dbReference type="PROSITE" id="PS51159">
    <property type="entry name" value="CBM21"/>
    <property type="match status" value="1"/>
</dbReference>
<name>S7RV74_GLOTA</name>
<dbReference type="PANTHER" id="PTHR12307">
    <property type="entry name" value="PROTEIN PHOSPHATASE 1 REGULATORY SUBUNIT"/>
    <property type="match status" value="1"/>
</dbReference>
<dbReference type="OMA" id="NKFCFFT"/>
<feature type="compositionally biased region" description="Polar residues" evidence="1">
    <location>
        <begin position="320"/>
        <end position="356"/>
    </location>
</feature>
<dbReference type="GeneID" id="19305624"/>
<feature type="compositionally biased region" description="Basic and acidic residues" evidence="1">
    <location>
        <begin position="243"/>
        <end position="252"/>
    </location>
</feature>
<keyword evidence="4" id="KW-1185">Reference proteome</keyword>
<dbReference type="AlphaFoldDB" id="S7RV74"/>
<dbReference type="InterPro" id="IPR038175">
    <property type="entry name" value="CBM21_dom_sf"/>
</dbReference>
<dbReference type="GO" id="GO:0008157">
    <property type="term" value="F:protein phosphatase 1 binding"/>
    <property type="evidence" value="ECO:0007669"/>
    <property type="project" value="TreeGrafter"/>
</dbReference>
<feature type="region of interest" description="Disordered" evidence="1">
    <location>
        <begin position="231"/>
        <end position="252"/>
    </location>
</feature>
<reference evidence="3 4" key="1">
    <citation type="journal article" date="2012" name="Science">
        <title>The Paleozoic origin of enzymatic lignin decomposition reconstructed from 31 fungal genomes.</title>
        <authorList>
            <person name="Floudas D."/>
            <person name="Binder M."/>
            <person name="Riley R."/>
            <person name="Barry K."/>
            <person name="Blanchette R.A."/>
            <person name="Henrissat B."/>
            <person name="Martinez A.T."/>
            <person name="Otillar R."/>
            <person name="Spatafora J.W."/>
            <person name="Yadav J.S."/>
            <person name="Aerts A."/>
            <person name="Benoit I."/>
            <person name="Boyd A."/>
            <person name="Carlson A."/>
            <person name="Copeland A."/>
            <person name="Coutinho P.M."/>
            <person name="de Vries R.P."/>
            <person name="Ferreira P."/>
            <person name="Findley K."/>
            <person name="Foster B."/>
            <person name="Gaskell J."/>
            <person name="Glotzer D."/>
            <person name="Gorecki P."/>
            <person name="Heitman J."/>
            <person name="Hesse C."/>
            <person name="Hori C."/>
            <person name="Igarashi K."/>
            <person name="Jurgens J.A."/>
            <person name="Kallen N."/>
            <person name="Kersten P."/>
            <person name="Kohler A."/>
            <person name="Kuees U."/>
            <person name="Kumar T.K.A."/>
            <person name="Kuo A."/>
            <person name="LaButti K."/>
            <person name="Larrondo L.F."/>
            <person name="Lindquist E."/>
            <person name="Ling A."/>
            <person name="Lombard V."/>
            <person name="Lucas S."/>
            <person name="Lundell T."/>
            <person name="Martin R."/>
            <person name="McLaughlin D.J."/>
            <person name="Morgenstern I."/>
            <person name="Morin E."/>
            <person name="Murat C."/>
            <person name="Nagy L.G."/>
            <person name="Nolan M."/>
            <person name="Ohm R.A."/>
            <person name="Patyshakuliyeva A."/>
            <person name="Rokas A."/>
            <person name="Ruiz-Duenas F.J."/>
            <person name="Sabat G."/>
            <person name="Salamov A."/>
            <person name="Samejima M."/>
            <person name="Schmutz J."/>
            <person name="Slot J.C."/>
            <person name="St John F."/>
            <person name="Stenlid J."/>
            <person name="Sun H."/>
            <person name="Sun S."/>
            <person name="Syed K."/>
            <person name="Tsang A."/>
            <person name="Wiebenga A."/>
            <person name="Young D."/>
            <person name="Pisabarro A."/>
            <person name="Eastwood D.C."/>
            <person name="Martin F."/>
            <person name="Cullen D."/>
            <person name="Grigoriev I.V."/>
            <person name="Hibbett D.S."/>
        </authorList>
    </citation>
    <scope>NUCLEOTIDE SEQUENCE [LARGE SCALE GENOMIC DNA]</scope>
    <source>
        <strain evidence="3 4">ATCC 11539</strain>
    </source>
</reference>
<organism evidence="3 4">
    <name type="scientific">Gloeophyllum trabeum (strain ATCC 11539 / FP-39264 / Madison 617)</name>
    <name type="common">Brown rot fungus</name>
    <dbReference type="NCBI Taxonomy" id="670483"/>
    <lineage>
        <taxon>Eukaryota</taxon>
        <taxon>Fungi</taxon>
        <taxon>Dikarya</taxon>
        <taxon>Basidiomycota</taxon>
        <taxon>Agaricomycotina</taxon>
        <taxon>Agaricomycetes</taxon>
        <taxon>Gloeophyllales</taxon>
        <taxon>Gloeophyllaceae</taxon>
        <taxon>Gloeophyllum</taxon>
    </lineage>
</organism>
<dbReference type="PANTHER" id="PTHR12307:SF36">
    <property type="entry name" value="GLYCOGEN-BINDING SUBUNIT 76A"/>
    <property type="match status" value="1"/>
</dbReference>
<accession>S7RV74</accession>